<dbReference type="EMBL" id="JACHLA010000002">
    <property type="protein sequence ID" value="MBB6362345.1"/>
    <property type="molecule type" value="Genomic_DNA"/>
</dbReference>
<sequence length="203" mass="22830">MASLLPAPVLVIRSPTGLDLSKIQTVLQQLGYQPDMLLYADNMLSAQSMITEHLPNLILYHAATTSEISVIRPLKQQSLDTPVIAILNTHSTALIYSALLSGADSYMQHHDSLPQFADSLKTVLRGGAYIHTELADYLLHQPSVKACLNFAELQLLKVMSQHKSQTERQNQLQMKDYQMYSRVKYIYRKLIRLSLNSSIVCSK</sequence>
<evidence type="ECO:0000313" key="1">
    <source>
        <dbReference type="EMBL" id="MBB6362345.1"/>
    </source>
</evidence>
<accession>A0AAW3VDM2</accession>
<dbReference type="GO" id="GO:0003677">
    <property type="term" value="F:DNA binding"/>
    <property type="evidence" value="ECO:0007669"/>
    <property type="project" value="UniProtKB-KW"/>
</dbReference>
<name>A0AAW3VDM2_ACILW</name>
<reference evidence="1 2" key="1">
    <citation type="submission" date="2020-08" db="EMBL/GenBank/DDBJ databases">
        <title>Functional genomics of gut bacteria from endangered species of beetles.</title>
        <authorList>
            <person name="Carlos-Shanley C."/>
        </authorList>
    </citation>
    <scope>NUCLEOTIDE SEQUENCE [LARGE SCALE GENOMIC DNA]</scope>
    <source>
        <strain evidence="1 2">S00127</strain>
    </source>
</reference>
<dbReference type="RefSeq" id="WP_071850577.1">
    <property type="nucleotide sequence ID" value="NZ_CP080576.1"/>
</dbReference>
<dbReference type="Gene3D" id="3.40.50.2300">
    <property type="match status" value="1"/>
</dbReference>
<protein>
    <submittedName>
        <fullName evidence="1">DNA-binding NarL/FixJ family response regulator</fullName>
    </submittedName>
</protein>
<dbReference type="Proteomes" id="UP000548425">
    <property type="component" value="Unassembled WGS sequence"/>
</dbReference>
<organism evidence="1 2">
    <name type="scientific">Acinetobacter lwoffii</name>
    <dbReference type="NCBI Taxonomy" id="28090"/>
    <lineage>
        <taxon>Bacteria</taxon>
        <taxon>Pseudomonadati</taxon>
        <taxon>Pseudomonadota</taxon>
        <taxon>Gammaproteobacteria</taxon>
        <taxon>Moraxellales</taxon>
        <taxon>Moraxellaceae</taxon>
        <taxon>Acinetobacter</taxon>
    </lineage>
</organism>
<keyword evidence="1" id="KW-0238">DNA-binding</keyword>
<comment type="caution">
    <text evidence="1">The sequence shown here is derived from an EMBL/GenBank/DDBJ whole genome shotgun (WGS) entry which is preliminary data.</text>
</comment>
<dbReference type="SUPFAM" id="SSF52172">
    <property type="entry name" value="CheY-like"/>
    <property type="match status" value="1"/>
</dbReference>
<proteinExistence type="predicted"/>
<gene>
    <name evidence="1" type="ORF">HNP34_000441</name>
</gene>
<dbReference type="AlphaFoldDB" id="A0AAW3VDM2"/>
<evidence type="ECO:0000313" key="2">
    <source>
        <dbReference type="Proteomes" id="UP000548425"/>
    </source>
</evidence>
<dbReference type="InterPro" id="IPR011006">
    <property type="entry name" value="CheY-like_superfamily"/>
</dbReference>